<protein>
    <submittedName>
        <fullName evidence="2">DUF459 domain-containing protein</fullName>
    </submittedName>
</protein>
<dbReference type="AlphaFoldDB" id="A0A3L7A9C6"/>
<evidence type="ECO:0000313" key="3">
    <source>
        <dbReference type="Proteomes" id="UP000269692"/>
    </source>
</evidence>
<feature type="region of interest" description="Disordered" evidence="1">
    <location>
        <begin position="358"/>
        <end position="430"/>
    </location>
</feature>
<dbReference type="Pfam" id="PF04311">
    <property type="entry name" value="DUF459"/>
    <property type="match status" value="1"/>
</dbReference>
<dbReference type="SUPFAM" id="SSF52266">
    <property type="entry name" value="SGNH hydrolase"/>
    <property type="match status" value="1"/>
</dbReference>
<organism evidence="2 3">
    <name type="scientific">Xanthobacter tagetidis</name>
    <dbReference type="NCBI Taxonomy" id="60216"/>
    <lineage>
        <taxon>Bacteria</taxon>
        <taxon>Pseudomonadati</taxon>
        <taxon>Pseudomonadota</taxon>
        <taxon>Alphaproteobacteria</taxon>
        <taxon>Hyphomicrobiales</taxon>
        <taxon>Xanthobacteraceae</taxon>
        <taxon>Xanthobacter</taxon>
    </lineage>
</organism>
<evidence type="ECO:0000313" key="2">
    <source>
        <dbReference type="EMBL" id="RLP76181.1"/>
    </source>
</evidence>
<sequence length="430" mass="45965">MGDASCPNWHLRFGTAPADAPGIARAGLETALRMGQCFSMWRIRFRSWDVPVVCALQLSGCALLRVLALAVLALIGTAPSAPAIAQQGCFLFFCPPGVQPPGQRKPRPWFSPGDLFAPQEQPPPPVPKKPAEPEGVVYQSADAAAQGRKQPQTQFILVMGDRIASQLAQGLADAYVSERARVAVIETIADESGYLPTPVDWPPRFPEAVNAARASVAVLALGNDDLQPIKDGDVTVQPLTDRWMELYAKRVDDVLTALRAVAPRVIVVGLAPVQSTTVSDDYRRLNDILRSRAARAGFPFADVWEGFVDEEGKFAVFGPAVDGQRRRLRLNDGIRFTRAGGRKLAFFVQKDLDRMLADPARPSAGMSGGPLERPAALAGPPAGARGTPPAVQVSAPARALMEGVPPPPVRGRADDFSWPPPAEASPSGAQ</sequence>
<feature type="compositionally biased region" description="Low complexity" evidence="1">
    <location>
        <begin position="369"/>
        <end position="390"/>
    </location>
</feature>
<proteinExistence type="predicted"/>
<comment type="caution">
    <text evidence="2">The sequence shown here is derived from an EMBL/GenBank/DDBJ whole genome shotgun (WGS) entry which is preliminary data.</text>
</comment>
<feature type="region of interest" description="Disordered" evidence="1">
    <location>
        <begin position="102"/>
        <end position="133"/>
    </location>
</feature>
<evidence type="ECO:0000256" key="1">
    <source>
        <dbReference type="SAM" id="MobiDB-lite"/>
    </source>
</evidence>
<dbReference type="Gene3D" id="3.40.50.1110">
    <property type="entry name" value="SGNH hydrolase"/>
    <property type="match status" value="1"/>
</dbReference>
<reference evidence="2 3" key="1">
    <citation type="submission" date="2018-10" db="EMBL/GenBank/DDBJ databases">
        <title>Xanthobacter tagetidis genome sequencing and assembly.</title>
        <authorList>
            <person name="Maclea K.S."/>
            <person name="Goen A.E."/>
            <person name="Fatima S.A."/>
        </authorList>
    </citation>
    <scope>NUCLEOTIDE SEQUENCE [LARGE SCALE GENOMIC DNA]</scope>
    <source>
        <strain evidence="2 3">ATCC 700314</strain>
    </source>
</reference>
<accession>A0A3L7A9C6</accession>
<dbReference type="InterPro" id="IPR007407">
    <property type="entry name" value="DUF459"/>
</dbReference>
<gene>
    <name evidence="2" type="ORF">D9R14_15285</name>
</gene>
<dbReference type="GO" id="GO:0016788">
    <property type="term" value="F:hydrolase activity, acting on ester bonds"/>
    <property type="evidence" value="ECO:0007669"/>
    <property type="project" value="UniProtKB-ARBA"/>
</dbReference>
<dbReference type="Proteomes" id="UP000269692">
    <property type="component" value="Unassembled WGS sequence"/>
</dbReference>
<keyword evidence="3" id="KW-1185">Reference proteome</keyword>
<dbReference type="OrthoDB" id="9805649at2"/>
<name>A0A3L7A9C6_9HYPH</name>
<dbReference type="InterPro" id="IPR036514">
    <property type="entry name" value="SGNH_hydro_sf"/>
</dbReference>
<dbReference type="EMBL" id="RCTF01000013">
    <property type="protein sequence ID" value="RLP76181.1"/>
    <property type="molecule type" value="Genomic_DNA"/>
</dbReference>